<protein>
    <recommendedName>
        <fullName evidence="4">Ricin B lectin domain-containing protein</fullName>
    </recommendedName>
</protein>
<dbReference type="AlphaFoldDB" id="A0A841C2C3"/>
<dbReference type="InterPro" id="IPR035992">
    <property type="entry name" value="Ricin_B-like_lectins"/>
</dbReference>
<feature type="compositionally biased region" description="Low complexity" evidence="1">
    <location>
        <begin position="77"/>
        <end position="95"/>
    </location>
</feature>
<evidence type="ECO:0008006" key="4">
    <source>
        <dbReference type="Google" id="ProtNLM"/>
    </source>
</evidence>
<name>A0A841C2C3_9ACTN</name>
<dbReference type="EMBL" id="JACHMN010000003">
    <property type="protein sequence ID" value="MBB5874504.1"/>
    <property type="molecule type" value="Genomic_DNA"/>
</dbReference>
<keyword evidence="3" id="KW-1185">Reference proteome</keyword>
<reference evidence="2 3" key="1">
    <citation type="submission" date="2020-08" db="EMBL/GenBank/DDBJ databases">
        <title>Sequencing the genomes of 1000 actinobacteria strains.</title>
        <authorList>
            <person name="Klenk H.-P."/>
        </authorList>
    </citation>
    <scope>NUCLEOTIDE SEQUENCE [LARGE SCALE GENOMIC DNA]</scope>
    <source>
        <strain evidence="2 3">DSM 45362</strain>
    </source>
</reference>
<organism evidence="2 3">
    <name type="scientific">Allocatelliglobosispora scoriae</name>
    <dbReference type="NCBI Taxonomy" id="643052"/>
    <lineage>
        <taxon>Bacteria</taxon>
        <taxon>Bacillati</taxon>
        <taxon>Actinomycetota</taxon>
        <taxon>Actinomycetes</taxon>
        <taxon>Micromonosporales</taxon>
        <taxon>Micromonosporaceae</taxon>
        <taxon>Allocatelliglobosispora</taxon>
    </lineage>
</organism>
<gene>
    <name evidence="2" type="ORF">F4553_007938</name>
</gene>
<feature type="compositionally biased region" description="Polar residues" evidence="1">
    <location>
        <begin position="111"/>
        <end position="125"/>
    </location>
</feature>
<comment type="caution">
    <text evidence="2">The sequence shown here is derived from an EMBL/GenBank/DDBJ whole genome shotgun (WGS) entry which is preliminary data.</text>
</comment>
<accession>A0A841C2C3</accession>
<feature type="region of interest" description="Disordered" evidence="1">
    <location>
        <begin position="76"/>
        <end position="135"/>
    </location>
</feature>
<evidence type="ECO:0000313" key="3">
    <source>
        <dbReference type="Proteomes" id="UP000587527"/>
    </source>
</evidence>
<proteinExistence type="predicted"/>
<evidence type="ECO:0000313" key="2">
    <source>
        <dbReference type="EMBL" id="MBB5874504.1"/>
    </source>
</evidence>
<sequence>MAKLLPDMQGSYEVRPCAASQTSGIRPALWDCNNGFNQDRVSTTSNQLKVFDTRCLEAAGGATADGTAVQIYHCAKARPPSSGGSAPTAPSSESGRASAWMPPGTAPPTARCSSSGPAASPTTRSGRVADDDPSL</sequence>
<dbReference type="Proteomes" id="UP000587527">
    <property type="component" value="Unassembled WGS sequence"/>
</dbReference>
<dbReference type="Gene3D" id="2.80.10.50">
    <property type="match status" value="1"/>
</dbReference>
<evidence type="ECO:0000256" key="1">
    <source>
        <dbReference type="SAM" id="MobiDB-lite"/>
    </source>
</evidence>
<dbReference type="SUPFAM" id="SSF50370">
    <property type="entry name" value="Ricin B-like lectins"/>
    <property type="match status" value="1"/>
</dbReference>